<protein>
    <submittedName>
        <fullName evidence="1">Uncharacterized protein</fullName>
    </submittedName>
</protein>
<dbReference type="RefSeq" id="WP_205110870.1">
    <property type="nucleotide sequence ID" value="NZ_CAWUJD010000001.1"/>
</dbReference>
<comment type="caution">
    <text evidence="1">The sequence shown here is derived from an EMBL/GenBank/DDBJ whole genome shotgun (WGS) entry which is preliminary data.</text>
</comment>
<evidence type="ECO:0000313" key="1">
    <source>
        <dbReference type="EMBL" id="MBM6662461.1"/>
    </source>
</evidence>
<name>A0A938WM40_9BACT</name>
<sequence length="77" mass="8780">MENLQRELAKLCEAIEREVIKRPMKALALKRLADCLRGKEKPSRETLDRLSLLAGFQDWKSLRDALHGDADGATNFK</sequence>
<gene>
    <name evidence="1" type="ORF">H6B30_11990</name>
</gene>
<evidence type="ECO:0000313" key="2">
    <source>
        <dbReference type="Proteomes" id="UP000764045"/>
    </source>
</evidence>
<keyword evidence="2" id="KW-1185">Reference proteome</keyword>
<reference evidence="1 2" key="1">
    <citation type="journal article" date="2021" name="Sci. Rep.">
        <title>The distribution of antibiotic resistance genes in chicken gut microbiota commensals.</title>
        <authorList>
            <person name="Juricova H."/>
            <person name="Matiasovicova J."/>
            <person name="Kubasova T."/>
            <person name="Cejkova D."/>
            <person name="Rychlik I."/>
        </authorList>
    </citation>
    <scope>NUCLEOTIDE SEQUENCE [LARGE SCALE GENOMIC DNA]</scope>
    <source>
        <strain evidence="1 2">An819</strain>
    </source>
</reference>
<accession>A0A938WM40</accession>
<organism evidence="1 2">
    <name type="scientific">Marseilla massiliensis</name>
    <dbReference type="NCBI Taxonomy" id="1841864"/>
    <lineage>
        <taxon>Bacteria</taxon>
        <taxon>Pseudomonadati</taxon>
        <taxon>Bacteroidota</taxon>
        <taxon>Bacteroidia</taxon>
        <taxon>Bacteroidales</taxon>
        <taxon>Prevotellaceae</taxon>
        <taxon>Marseilla</taxon>
    </lineage>
</organism>
<dbReference type="EMBL" id="JACJJL010000021">
    <property type="protein sequence ID" value="MBM6662461.1"/>
    <property type="molecule type" value="Genomic_DNA"/>
</dbReference>
<dbReference type="Proteomes" id="UP000764045">
    <property type="component" value="Unassembled WGS sequence"/>
</dbReference>
<dbReference type="AlphaFoldDB" id="A0A938WM40"/>
<proteinExistence type="predicted"/>